<protein>
    <submittedName>
        <fullName evidence="3">Uncharacterized protein</fullName>
    </submittedName>
</protein>
<comment type="caution">
    <text evidence="3">The sequence shown here is derived from an EMBL/GenBank/DDBJ whole genome shotgun (WGS) entry which is preliminary data.</text>
</comment>
<dbReference type="Gene3D" id="3.90.550.10">
    <property type="entry name" value="Spore Coat Polysaccharide Biosynthesis Protein SpsA, Chain A"/>
    <property type="match status" value="1"/>
</dbReference>
<accession>X1M095</accession>
<dbReference type="InterPro" id="IPR029044">
    <property type="entry name" value="Nucleotide-diphossugar_trans"/>
</dbReference>
<gene>
    <name evidence="3" type="ORF">S06H3_27929</name>
</gene>
<name>X1M095_9ZZZZ</name>
<dbReference type="EMBL" id="BARV01016249">
    <property type="protein sequence ID" value="GAI24798.1"/>
    <property type="molecule type" value="Genomic_DNA"/>
</dbReference>
<dbReference type="GO" id="GO:0070569">
    <property type="term" value="F:uridylyltransferase activity"/>
    <property type="evidence" value="ECO:0007669"/>
    <property type="project" value="InterPro"/>
</dbReference>
<evidence type="ECO:0000256" key="2">
    <source>
        <dbReference type="ARBA" id="ARBA00022695"/>
    </source>
</evidence>
<organism evidence="3">
    <name type="scientific">marine sediment metagenome</name>
    <dbReference type="NCBI Taxonomy" id="412755"/>
    <lineage>
        <taxon>unclassified sequences</taxon>
        <taxon>metagenomes</taxon>
        <taxon>ecological metagenomes</taxon>
    </lineage>
</organism>
<sequence>HTEQLWPDAHDSAFVDFYTSGRASKLITDGYKYAAIGNIDNCAAVVDPILLGMQILTQAPLINEIPVKPAGQKGGAPVKLVEPIPQTLGRHKGLIEGFEMHKSFGKITLQENAEYLPLFNSASYMMDISRFYQQAYMEKRGVAGETVDAEIAKSVEFSCMLVKKKYFT</sequence>
<feature type="non-terminal residue" evidence="3">
    <location>
        <position position="1"/>
    </location>
</feature>
<dbReference type="AlphaFoldDB" id="X1M095"/>
<dbReference type="InterPro" id="IPR002618">
    <property type="entry name" value="UDPGP_fam"/>
</dbReference>
<dbReference type="Pfam" id="PF01704">
    <property type="entry name" value="UDPGP"/>
    <property type="match status" value="1"/>
</dbReference>
<keyword evidence="2" id="KW-0548">Nucleotidyltransferase</keyword>
<keyword evidence="1" id="KW-0808">Transferase</keyword>
<evidence type="ECO:0000313" key="3">
    <source>
        <dbReference type="EMBL" id="GAI24798.1"/>
    </source>
</evidence>
<evidence type="ECO:0000256" key="1">
    <source>
        <dbReference type="ARBA" id="ARBA00022679"/>
    </source>
</evidence>
<proteinExistence type="predicted"/>
<reference evidence="3" key="1">
    <citation type="journal article" date="2014" name="Front. Microbiol.">
        <title>High frequency of phylogenetically diverse reductive dehalogenase-homologous genes in deep subseafloor sedimentary metagenomes.</title>
        <authorList>
            <person name="Kawai M."/>
            <person name="Futagami T."/>
            <person name="Toyoda A."/>
            <person name="Takaki Y."/>
            <person name="Nishi S."/>
            <person name="Hori S."/>
            <person name="Arai W."/>
            <person name="Tsubouchi T."/>
            <person name="Morono Y."/>
            <person name="Uchiyama I."/>
            <person name="Ito T."/>
            <person name="Fujiyama A."/>
            <person name="Inagaki F."/>
            <person name="Takami H."/>
        </authorList>
    </citation>
    <scope>NUCLEOTIDE SEQUENCE</scope>
    <source>
        <strain evidence="3">Expedition CK06-06</strain>
    </source>
</reference>
<dbReference type="SUPFAM" id="SSF53448">
    <property type="entry name" value="Nucleotide-diphospho-sugar transferases"/>
    <property type="match status" value="1"/>
</dbReference>